<dbReference type="PATRIC" id="fig|1379.3.peg.865"/>
<gene>
    <name evidence="3" type="ORF">HMPREF3186_00884</name>
</gene>
<dbReference type="STRING" id="1379.HMPREF3186_00884"/>
<keyword evidence="1" id="KW-1133">Transmembrane helix</keyword>
<dbReference type="PANTHER" id="PTHR14969">
    <property type="entry name" value="SPHINGOSINE-1-PHOSPHATE PHOSPHOHYDROLASE"/>
    <property type="match status" value="1"/>
</dbReference>
<protein>
    <submittedName>
        <fullName evidence="3">PAP2 family protein</fullName>
    </submittedName>
</protein>
<dbReference type="Proteomes" id="UP000070355">
    <property type="component" value="Unassembled WGS sequence"/>
</dbReference>
<feature type="transmembrane region" description="Helical" evidence="1">
    <location>
        <begin position="180"/>
        <end position="199"/>
    </location>
</feature>
<feature type="transmembrane region" description="Helical" evidence="1">
    <location>
        <begin position="124"/>
        <end position="142"/>
    </location>
</feature>
<dbReference type="CDD" id="cd03392">
    <property type="entry name" value="PAP2_like_2"/>
    <property type="match status" value="1"/>
</dbReference>
<dbReference type="SUPFAM" id="SSF48317">
    <property type="entry name" value="Acid phosphatase/Vanadium-dependent haloperoxidase"/>
    <property type="match status" value="1"/>
</dbReference>
<keyword evidence="1" id="KW-0812">Transmembrane</keyword>
<feature type="transmembrane region" description="Helical" evidence="1">
    <location>
        <begin position="83"/>
        <end position="104"/>
    </location>
</feature>
<evidence type="ECO:0000313" key="3">
    <source>
        <dbReference type="EMBL" id="KXB60196.1"/>
    </source>
</evidence>
<accession>A0A133ZXM8</accession>
<sequence>MTKNNQKRLVIFFIVMFGLIASGYNSFLKPLDSMIINFIQGLENPVLTSIYLNTTNIADQKPSAIITAIIVIILFVNKFKREALFLTLTMSTCGIVMAFIKIIFNRPRPNIHRLVELNSLSFPSGHTTSATIMYLTLALIFIKLSKKGNNNYFPILIAIIGILFIATSRVYLGVHYPTDTMAGMCLGSVIVLTYDLIYYNKK</sequence>
<organism evidence="3 4">
    <name type="scientific">Gemella haemolysans</name>
    <dbReference type="NCBI Taxonomy" id="1379"/>
    <lineage>
        <taxon>Bacteria</taxon>
        <taxon>Bacillati</taxon>
        <taxon>Bacillota</taxon>
        <taxon>Bacilli</taxon>
        <taxon>Bacillales</taxon>
        <taxon>Gemellaceae</taxon>
        <taxon>Gemella</taxon>
    </lineage>
</organism>
<feature type="transmembrane region" description="Helical" evidence="1">
    <location>
        <begin position="154"/>
        <end position="174"/>
    </location>
</feature>
<dbReference type="Gene3D" id="1.20.144.10">
    <property type="entry name" value="Phosphatidic acid phosphatase type 2/haloperoxidase"/>
    <property type="match status" value="2"/>
</dbReference>
<evidence type="ECO:0000259" key="2">
    <source>
        <dbReference type="SMART" id="SM00014"/>
    </source>
</evidence>
<comment type="caution">
    <text evidence="3">The sequence shown here is derived from an EMBL/GenBank/DDBJ whole genome shotgun (WGS) entry which is preliminary data.</text>
</comment>
<dbReference type="Pfam" id="PF01569">
    <property type="entry name" value="PAP2"/>
    <property type="match status" value="1"/>
</dbReference>
<evidence type="ECO:0000313" key="4">
    <source>
        <dbReference type="Proteomes" id="UP000070355"/>
    </source>
</evidence>
<dbReference type="RefSeq" id="WP_060914065.1">
    <property type="nucleotide sequence ID" value="NZ_KQ959954.1"/>
</dbReference>
<dbReference type="AlphaFoldDB" id="A0A133ZXM8"/>
<proteinExistence type="predicted"/>
<dbReference type="SMART" id="SM00014">
    <property type="entry name" value="acidPPc"/>
    <property type="match status" value="1"/>
</dbReference>
<feature type="domain" description="Phosphatidic acid phosphatase type 2/haloperoxidase" evidence="2">
    <location>
        <begin position="83"/>
        <end position="195"/>
    </location>
</feature>
<name>A0A133ZXM8_9BACL</name>
<reference evidence="4" key="1">
    <citation type="submission" date="2016-01" db="EMBL/GenBank/DDBJ databases">
        <authorList>
            <person name="Mitreva M."/>
            <person name="Pepin K.H."/>
            <person name="Mihindukulasuriya K.A."/>
            <person name="Fulton R."/>
            <person name="Fronick C."/>
            <person name="O'Laughlin M."/>
            <person name="Miner T."/>
            <person name="Herter B."/>
            <person name="Rosa B.A."/>
            <person name="Cordes M."/>
            <person name="Tomlinson C."/>
            <person name="Wollam A."/>
            <person name="Palsikar V.B."/>
            <person name="Mardis E.R."/>
            <person name="Wilson R.K."/>
        </authorList>
    </citation>
    <scope>NUCLEOTIDE SEQUENCE [LARGE SCALE GENOMIC DNA]</scope>
    <source>
        <strain evidence="4">DNF01167</strain>
    </source>
</reference>
<dbReference type="EMBL" id="LSDC01000059">
    <property type="protein sequence ID" value="KXB60196.1"/>
    <property type="molecule type" value="Genomic_DNA"/>
</dbReference>
<evidence type="ECO:0000256" key="1">
    <source>
        <dbReference type="SAM" id="Phobius"/>
    </source>
</evidence>
<dbReference type="InterPro" id="IPR036938">
    <property type="entry name" value="PAP2/HPO_sf"/>
</dbReference>
<dbReference type="InterPro" id="IPR000326">
    <property type="entry name" value="PAP2/HPO"/>
</dbReference>
<feature type="transmembrane region" description="Helical" evidence="1">
    <location>
        <begin position="60"/>
        <end position="76"/>
    </location>
</feature>
<dbReference type="PANTHER" id="PTHR14969:SF13">
    <property type="entry name" value="AT30094P"/>
    <property type="match status" value="1"/>
</dbReference>
<dbReference type="OrthoDB" id="9789113at2"/>
<feature type="transmembrane region" description="Helical" evidence="1">
    <location>
        <begin position="9"/>
        <end position="27"/>
    </location>
</feature>
<keyword evidence="1" id="KW-0472">Membrane</keyword>